<dbReference type="CDD" id="cd00865">
    <property type="entry name" value="PEBP_bact_arch"/>
    <property type="match status" value="1"/>
</dbReference>
<dbReference type="SUPFAM" id="SSF49777">
    <property type="entry name" value="PEBP-like"/>
    <property type="match status" value="1"/>
</dbReference>
<gene>
    <name evidence="1" type="ORF">GCM10011613_00330</name>
</gene>
<dbReference type="Proteomes" id="UP000619761">
    <property type="component" value="Unassembled WGS sequence"/>
</dbReference>
<evidence type="ECO:0000313" key="1">
    <source>
        <dbReference type="EMBL" id="GGY60950.1"/>
    </source>
</evidence>
<dbReference type="InterPro" id="IPR008914">
    <property type="entry name" value="PEBP"/>
</dbReference>
<evidence type="ECO:0000313" key="2">
    <source>
        <dbReference type="Proteomes" id="UP000619761"/>
    </source>
</evidence>
<dbReference type="EMBL" id="BMYZ01000001">
    <property type="protein sequence ID" value="GGY60950.1"/>
    <property type="molecule type" value="Genomic_DNA"/>
</dbReference>
<dbReference type="InterPro" id="IPR036610">
    <property type="entry name" value="PEBP-like_sf"/>
</dbReference>
<evidence type="ECO:0008006" key="3">
    <source>
        <dbReference type="Google" id="ProtNLM"/>
    </source>
</evidence>
<dbReference type="InterPro" id="IPR005247">
    <property type="entry name" value="YbhB_YbcL/LppC-like"/>
</dbReference>
<protein>
    <recommendedName>
        <fullName evidence="3">YbhB/YbcL family Raf kinase inhibitor-like protein</fullName>
    </recommendedName>
</protein>
<reference evidence="2" key="1">
    <citation type="journal article" date="2019" name="Int. J. Syst. Evol. Microbiol.">
        <title>The Global Catalogue of Microorganisms (GCM) 10K type strain sequencing project: providing services to taxonomists for standard genome sequencing and annotation.</title>
        <authorList>
            <consortium name="The Broad Institute Genomics Platform"/>
            <consortium name="The Broad Institute Genome Sequencing Center for Infectious Disease"/>
            <person name="Wu L."/>
            <person name="Ma J."/>
        </authorList>
    </citation>
    <scope>NUCLEOTIDE SEQUENCE [LARGE SCALE GENOMIC DNA]</scope>
    <source>
        <strain evidence="2">KCTC 32239</strain>
    </source>
</reference>
<proteinExistence type="predicted"/>
<sequence length="110" mass="12025">MDDPDAFAMFGVVWVHWNIYNISATAKELAEGASTHVDKLPAGSVETSSDFGSAKYRGPCPPSGRHHYQFQLYALNKETISFSGPLTRTEFEAAFADSIIAKASTAGYFR</sequence>
<accession>A0ABQ3APT7</accession>
<keyword evidence="2" id="KW-1185">Reference proteome</keyword>
<dbReference type="Pfam" id="PF01161">
    <property type="entry name" value="PBP"/>
    <property type="match status" value="1"/>
</dbReference>
<dbReference type="PANTHER" id="PTHR30289:SF1">
    <property type="entry name" value="PEBP (PHOSPHATIDYLETHANOLAMINE-BINDING PROTEIN) FAMILY PROTEIN"/>
    <property type="match status" value="1"/>
</dbReference>
<comment type="caution">
    <text evidence="1">The sequence shown here is derived from an EMBL/GenBank/DDBJ whole genome shotgun (WGS) entry which is preliminary data.</text>
</comment>
<dbReference type="NCBIfam" id="TIGR00481">
    <property type="entry name" value="YbhB/YbcL family Raf kinase inhibitor-like protein"/>
    <property type="match status" value="1"/>
</dbReference>
<dbReference type="PANTHER" id="PTHR30289">
    <property type="entry name" value="UNCHARACTERIZED PROTEIN YBCL-RELATED"/>
    <property type="match status" value="1"/>
</dbReference>
<organism evidence="1 2">
    <name type="scientific">Cellvibrio zantedeschiae</name>
    <dbReference type="NCBI Taxonomy" id="1237077"/>
    <lineage>
        <taxon>Bacteria</taxon>
        <taxon>Pseudomonadati</taxon>
        <taxon>Pseudomonadota</taxon>
        <taxon>Gammaproteobacteria</taxon>
        <taxon>Cellvibrionales</taxon>
        <taxon>Cellvibrionaceae</taxon>
        <taxon>Cellvibrio</taxon>
    </lineage>
</organism>
<name>A0ABQ3APT7_9GAMM</name>
<dbReference type="Gene3D" id="3.90.280.10">
    <property type="entry name" value="PEBP-like"/>
    <property type="match status" value="1"/>
</dbReference>